<gene>
    <name evidence="2" type="ORF">EPD65_14085</name>
</gene>
<keyword evidence="3" id="KW-1185">Reference proteome</keyword>
<evidence type="ECO:0000256" key="1">
    <source>
        <dbReference type="SAM" id="Phobius"/>
    </source>
</evidence>
<dbReference type="PANTHER" id="PTHR35791">
    <property type="entry name" value="UPF0754 MEMBRANE PROTEIN YHEB"/>
    <property type="match status" value="1"/>
</dbReference>
<evidence type="ECO:0008006" key="4">
    <source>
        <dbReference type="Google" id="ProtNLM"/>
    </source>
</evidence>
<keyword evidence="1" id="KW-0812">Transmembrane</keyword>
<comment type="caution">
    <text evidence="2">The sequence shown here is derived from an EMBL/GenBank/DDBJ whole genome shotgun (WGS) entry which is preliminary data.</text>
</comment>
<accession>A0A4R1BVU2</accession>
<dbReference type="OrthoDB" id="3631561at2"/>
<feature type="transmembrane region" description="Helical" evidence="1">
    <location>
        <begin position="252"/>
        <end position="276"/>
    </location>
</feature>
<protein>
    <recommendedName>
        <fullName evidence="4">DUF445 family protein</fullName>
    </recommendedName>
</protein>
<feature type="transmembrane region" description="Helical" evidence="1">
    <location>
        <begin position="225"/>
        <end position="246"/>
    </location>
</feature>
<evidence type="ECO:0000313" key="3">
    <source>
        <dbReference type="Proteomes" id="UP000295453"/>
    </source>
</evidence>
<feature type="transmembrane region" description="Helical" evidence="1">
    <location>
        <begin position="29"/>
        <end position="56"/>
    </location>
</feature>
<dbReference type="EMBL" id="SJZJ01000028">
    <property type="protein sequence ID" value="TCJ21911.1"/>
    <property type="molecule type" value="Genomic_DNA"/>
</dbReference>
<dbReference type="PANTHER" id="PTHR35791:SF1">
    <property type="entry name" value="UPF0754 MEMBRANE PROTEIN YHEB"/>
    <property type="match status" value="1"/>
</dbReference>
<evidence type="ECO:0000313" key="2">
    <source>
        <dbReference type="EMBL" id="TCJ21911.1"/>
    </source>
</evidence>
<organism evidence="2 3">
    <name type="scientific">Nocardioides jejuensis</name>
    <dbReference type="NCBI Taxonomy" id="2502782"/>
    <lineage>
        <taxon>Bacteria</taxon>
        <taxon>Bacillati</taxon>
        <taxon>Actinomycetota</taxon>
        <taxon>Actinomycetes</taxon>
        <taxon>Propionibacteriales</taxon>
        <taxon>Nocardioidaceae</taxon>
        <taxon>Nocardioides</taxon>
    </lineage>
</organism>
<dbReference type="Proteomes" id="UP000295453">
    <property type="component" value="Unassembled WGS sequence"/>
</dbReference>
<reference evidence="2 3" key="1">
    <citation type="submission" date="2019-03" db="EMBL/GenBank/DDBJ databases">
        <authorList>
            <person name="Kim M.K.M."/>
        </authorList>
    </citation>
    <scope>NUCLEOTIDE SEQUENCE [LARGE SCALE GENOMIC DNA]</scope>
    <source>
        <strain evidence="2 3">18JY15-6</strain>
    </source>
</reference>
<dbReference type="AlphaFoldDB" id="A0A4R1BVU2"/>
<sequence>MVIVSLEGFWDWLSQRDWLLSHLNTPMEWFAFASIPLFTAVIGWLINWTGLIMLFYPVNFHGFKIPGMQEIARLLPHKLQEVPGILQGGLGWQGIVPARAAKMGSIAVDKAIAKLGTPAEFYQQLEPEKIAEHIVTMFEQDIPTIVDNVMRENNPAFWRDLPAAGKRAIIARVQSQLPTVVASITDEIGIHIDQLLDPKIMVIDHFRKNPGLVIKVFKDIGQRELNLMVAFGFIFGFALGVPVAFIDHWFHTWWMLPVLGVGVGWITNALGMWLIFEPTEPKRYFGIKFHGLFLRRQDQAAEVYATIIADDVITLERIGDFLMDGPRGDRTRQMLATAMMPAIDRAAGPVRGAARIAIGGRAYDSIKAGFAAEAVGRTITPFKDPEFSRQQSGKIRTLIAARTKELPPRDFVEMMRSAIKEDEWMLYAHGAIMGAAGGLIHYGIFVGLGAS</sequence>
<name>A0A4R1BVU2_9ACTN</name>
<feature type="transmembrane region" description="Helical" evidence="1">
    <location>
        <begin position="424"/>
        <end position="445"/>
    </location>
</feature>
<keyword evidence="1" id="KW-0472">Membrane</keyword>
<keyword evidence="1" id="KW-1133">Transmembrane helix</keyword>
<proteinExistence type="predicted"/>